<dbReference type="KEGG" id="pmrn:116952700"/>
<name>A0AAJ7U4L2_PETMA</name>
<evidence type="ECO:0000256" key="1">
    <source>
        <dbReference type="SAM" id="SignalP"/>
    </source>
</evidence>
<evidence type="ECO:0000313" key="2">
    <source>
        <dbReference type="Proteomes" id="UP001318040"/>
    </source>
</evidence>
<accession>A0AAJ7U4L2</accession>
<reference evidence="3" key="1">
    <citation type="submission" date="2025-08" db="UniProtKB">
        <authorList>
            <consortium name="RefSeq"/>
        </authorList>
    </citation>
    <scope>IDENTIFICATION</scope>
    <source>
        <tissue evidence="3">Sperm</tissue>
    </source>
</reference>
<feature type="signal peptide" evidence="1">
    <location>
        <begin position="1"/>
        <end position="37"/>
    </location>
</feature>
<evidence type="ECO:0000313" key="3">
    <source>
        <dbReference type="RefSeq" id="XP_032828182.1"/>
    </source>
</evidence>
<proteinExistence type="predicted"/>
<keyword evidence="1" id="KW-0732">Signal</keyword>
<organism evidence="2 3">
    <name type="scientific">Petromyzon marinus</name>
    <name type="common">Sea lamprey</name>
    <dbReference type="NCBI Taxonomy" id="7757"/>
    <lineage>
        <taxon>Eukaryota</taxon>
        <taxon>Metazoa</taxon>
        <taxon>Chordata</taxon>
        <taxon>Craniata</taxon>
        <taxon>Vertebrata</taxon>
        <taxon>Cyclostomata</taxon>
        <taxon>Hyperoartia</taxon>
        <taxon>Petromyzontiformes</taxon>
        <taxon>Petromyzontidae</taxon>
        <taxon>Petromyzon</taxon>
    </lineage>
</organism>
<dbReference type="RefSeq" id="XP_032828182.1">
    <property type="nucleotide sequence ID" value="XM_032972291.1"/>
</dbReference>
<sequence length="298" mass="33316">MGRSVQDAAGQCDARGIFSLLGIRGLPLFLLLPLLPCIPDLVGEGKQLQCSHHASLTTCGACVSHASLNRWVPDSRMTPAQALDHSWLRTVATSTTSNATTTATPGRVQCFGAAERRAEPALPPFSLLAWASEWRLKVVEEEETLVEELVLQEEETLVEELVVQEEETLVEELVVQEEETLVEELVLQEEEALVEELVLQEEETLVEELVLPEEQTLLEELVVQETLVEELVVQEEDTMVEEIVVEEMVVEEKEKTRKEDQVMVMQEKRKPGGLARMGRVIRSLLRRVLLCGGRSTAQ</sequence>
<dbReference type="Proteomes" id="UP001318040">
    <property type="component" value="Chromosome 48"/>
</dbReference>
<dbReference type="AlphaFoldDB" id="A0AAJ7U4L2"/>
<keyword evidence="2" id="KW-1185">Reference proteome</keyword>
<feature type="chain" id="PRO_5042487085" evidence="1">
    <location>
        <begin position="38"/>
        <end position="298"/>
    </location>
</feature>
<gene>
    <name evidence="3" type="primary">LOC116952700</name>
</gene>
<protein>
    <submittedName>
        <fullName evidence="3">Uncharacterized protein LOC116952700 isoform X1</fullName>
    </submittedName>
</protein>